<reference evidence="1" key="1">
    <citation type="submission" date="2024-02" db="EMBL/GenBank/DDBJ databases">
        <title>Metagenome Assembled Genome of Zalaria obscura JY119.</title>
        <authorList>
            <person name="Vighnesh L."/>
            <person name="Jagadeeshwari U."/>
            <person name="Venkata Ramana C."/>
            <person name="Sasikala C."/>
        </authorList>
    </citation>
    <scope>NUCLEOTIDE SEQUENCE</scope>
    <source>
        <strain evidence="1">JY119</strain>
    </source>
</reference>
<comment type="caution">
    <text evidence="1">The sequence shown here is derived from an EMBL/GenBank/DDBJ whole genome shotgun (WGS) entry which is preliminary data.</text>
</comment>
<dbReference type="EMBL" id="JAMKPW020000010">
    <property type="protein sequence ID" value="KAK8214828.1"/>
    <property type="molecule type" value="Genomic_DNA"/>
</dbReference>
<evidence type="ECO:0000313" key="1">
    <source>
        <dbReference type="EMBL" id="KAK8214828.1"/>
    </source>
</evidence>
<proteinExistence type="predicted"/>
<evidence type="ECO:0000313" key="2">
    <source>
        <dbReference type="Proteomes" id="UP001320706"/>
    </source>
</evidence>
<protein>
    <submittedName>
        <fullName evidence="1">Uncharacterized protein</fullName>
    </submittedName>
</protein>
<name>A0ACC3SIB7_9PEZI</name>
<accession>A0ACC3SIB7</accession>
<gene>
    <name evidence="1" type="ORF">M8818_002411</name>
</gene>
<dbReference type="Proteomes" id="UP001320706">
    <property type="component" value="Unassembled WGS sequence"/>
</dbReference>
<sequence length="507" mass="55195">MGAKSFLQFGLLSIALRAAHALTPAEWRSQSIYQVLTDRFALTDGSTGACSDLNDYCGGTWQGIINKLDYIQNMGFTAIWISPVVENLNASTSDGSSYHGYWAQNIYEVNTNFGAAADLVSLSDALHKRGMYLMVDVVTNHMGYAGCGDCVDYSVFNPFNEESYYHPFCLIDYDNTTSIQQCWEGDNIVALADLRTEDADVLDMWETWIKQLVANYTIDGLRVDSAQQVDQAFFPPFQTAADGIHILGEVFNGDPSYTCPFQDYMSGVLNYPAYFWITQAFESTTGSISNLANGINTMKSTCKDVTLLGSFLENHDNVRFPSLTSDVALAKNAILFTMLMDGIPIIYYGQEQHFSGASTPSNREALWTSDYSTTTTLYEFITKINAIRTFAINKASSFLTYNAYPIYSDTHNIAMRKGVTGSQLISAYSNVGASASASFTLSSADTGFTANEAITELISCTAVTADASGDLDVTVFSGVPGVFTPTAALSGSSLCSSSTKMVKFFAA</sequence>
<organism evidence="1 2">
    <name type="scientific">Zalaria obscura</name>
    <dbReference type="NCBI Taxonomy" id="2024903"/>
    <lineage>
        <taxon>Eukaryota</taxon>
        <taxon>Fungi</taxon>
        <taxon>Dikarya</taxon>
        <taxon>Ascomycota</taxon>
        <taxon>Pezizomycotina</taxon>
        <taxon>Dothideomycetes</taxon>
        <taxon>Dothideomycetidae</taxon>
        <taxon>Dothideales</taxon>
        <taxon>Zalariaceae</taxon>
        <taxon>Zalaria</taxon>
    </lineage>
</organism>
<keyword evidence="2" id="KW-1185">Reference proteome</keyword>